<organism evidence="2 3">
    <name type="scientific">Triparma laevis f. longispina</name>
    <dbReference type="NCBI Taxonomy" id="1714387"/>
    <lineage>
        <taxon>Eukaryota</taxon>
        <taxon>Sar</taxon>
        <taxon>Stramenopiles</taxon>
        <taxon>Ochrophyta</taxon>
        <taxon>Bolidophyceae</taxon>
        <taxon>Parmales</taxon>
        <taxon>Triparmaceae</taxon>
        <taxon>Triparma</taxon>
    </lineage>
</organism>
<accession>A0A9W7DUB1</accession>
<feature type="region of interest" description="Disordered" evidence="1">
    <location>
        <begin position="192"/>
        <end position="216"/>
    </location>
</feature>
<dbReference type="Proteomes" id="UP001165122">
    <property type="component" value="Unassembled WGS sequence"/>
</dbReference>
<evidence type="ECO:0000313" key="2">
    <source>
        <dbReference type="EMBL" id="GMH50983.1"/>
    </source>
</evidence>
<proteinExistence type="predicted"/>
<dbReference type="EMBL" id="BRXW01000400">
    <property type="protein sequence ID" value="GMH50983.1"/>
    <property type="molecule type" value="Genomic_DNA"/>
</dbReference>
<name>A0A9W7DUB1_9STRA</name>
<comment type="caution">
    <text evidence="2">The sequence shown here is derived from an EMBL/GenBank/DDBJ whole genome shotgun (WGS) entry which is preliminary data.</text>
</comment>
<sequence>MRRGLTSLAISLQICHVGFLFWSLCSTWSSSRLLVPSLDIDWVLYSTGFWDNVGNFWKSGGFAIGLSVCNVVFGVRQQLCKVLLYPLFVLREGGRGGGYFEDYFSDNRMRKMLFAEECHSKNVMVTSNVGVIMLSCVSLVFGVALDPALEAQAVTDTNIGTVKYSLSGICSILSIICIRMLWGEGLPSPTSPELGEELLKKPPKNTKHPSTEKSSS</sequence>
<protein>
    <submittedName>
        <fullName evidence="2">Uncharacterized protein</fullName>
    </submittedName>
</protein>
<dbReference type="AlphaFoldDB" id="A0A9W7DUB1"/>
<evidence type="ECO:0000313" key="3">
    <source>
        <dbReference type="Proteomes" id="UP001165122"/>
    </source>
</evidence>
<gene>
    <name evidence="2" type="ORF">TrLO_g12733</name>
</gene>
<keyword evidence="3" id="KW-1185">Reference proteome</keyword>
<evidence type="ECO:0000256" key="1">
    <source>
        <dbReference type="SAM" id="MobiDB-lite"/>
    </source>
</evidence>
<reference evidence="3" key="1">
    <citation type="journal article" date="2023" name="Commun. Biol.">
        <title>Genome analysis of Parmales, the sister group of diatoms, reveals the evolutionary specialization of diatoms from phago-mixotrophs to photoautotrophs.</title>
        <authorList>
            <person name="Ban H."/>
            <person name="Sato S."/>
            <person name="Yoshikawa S."/>
            <person name="Yamada K."/>
            <person name="Nakamura Y."/>
            <person name="Ichinomiya M."/>
            <person name="Sato N."/>
            <person name="Blanc-Mathieu R."/>
            <person name="Endo H."/>
            <person name="Kuwata A."/>
            <person name="Ogata H."/>
        </authorList>
    </citation>
    <scope>NUCLEOTIDE SEQUENCE [LARGE SCALE GENOMIC DNA]</scope>
    <source>
        <strain evidence="3">NIES 3700</strain>
    </source>
</reference>